<dbReference type="AlphaFoldDB" id="A0A640UM26"/>
<reference evidence="3 4" key="1">
    <citation type="submission" date="2019-12" db="EMBL/GenBank/DDBJ databases">
        <title>Whole genome shotgun sequence of Streptomyces tubercidicus NBRC 13090.</title>
        <authorList>
            <person name="Ichikawa N."/>
            <person name="Kimura A."/>
            <person name="Kitahashi Y."/>
            <person name="Komaki H."/>
            <person name="Tamura T."/>
        </authorList>
    </citation>
    <scope>NUCLEOTIDE SEQUENCE [LARGE SCALE GENOMIC DNA]</scope>
    <source>
        <strain evidence="3 4">NBRC 13090</strain>
    </source>
</reference>
<feature type="transmembrane region" description="Helical" evidence="2">
    <location>
        <begin position="60"/>
        <end position="78"/>
    </location>
</feature>
<gene>
    <name evidence="3" type="ORF">Stube_18010</name>
</gene>
<evidence type="ECO:0008006" key="5">
    <source>
        <dbReference type="Google" id="ProtNLM"/>
    </source>
</evidence>
<name>A0A640UM26_9ACTN</name>
<keyword evidence="2" id="KW-0812">Transmembrane</keyword>
<dbReference type="NCBIfam" id="NF041646">
    <property type="entry name" value="VC0807_fam"/>
    <property type="match status" value="1"/>
</dbReference>
<dbReference type="Proteomes" id="UP000431826">
    <property type="component" value="Unassembled WGS sequence"/>
</dbReference>
<feature type="transmembrane region" description="Helical" evidence="2">
    <location>
        <begin position="90"/>
        <end position="111"/>
    </location>
</feature>
<evidence type="ECO:0000256" key="2">
    <source>
        <dbReference type="SAM" id="Phobius"/>
    </source>
</evidence>
<feature type="transmembrane region" description="Helical" evidence="2">
    <location>
        <begin position="123"/>
        <end position="139"/>
    </location>
</feature>
<accession>A0A640UM26</accession>
<feature type="transmembrane region" description="Helical" evidence="2">
    <location>
        <begin position="181"/>
        <end position="201"/>
    </location>
</feature>
<organism evidence="3 4">
    <name type="scientific">Streptomyces tubercidicus</name>
    <dbReference type="NCBI Taxonomy" id="47759"/>
    <lineage>
        <taxon>Bacteria</taxon>
        <taxon>Bacillati</taxon>
        <taxon>Actinomycetota</taxon>
        <taxon>Actinomycetes</taxon>
        <taxon>Kitasatosporales</taxon>
        <taxon>Streptomycetaceae</taxon>
        <taxon>Streptomyces</taxon>
    </lineage>
</organism>
<evidence type="ECO:0000256" key="1">
    <source>
        <dbReference type="SAM" id="MobiDB-lite"/>
    </source>
</evidence>
<proteinExistence type="predicted"/>
<evidence type="ECO:0000313" key="4">
    <source>
        <dbReference type="Proteomes" id="UP000431826"/>
    </source>
</evidence>
<feature type="transmembrane region" description="Helical" evidence="2">
    <location>
        <begin position="207"/>
        <end position="230"/>
    </location>
</feature>
<sequence length="274" mass="27808">MGESAVSGNQSVADVDDAADVADVAVGAEGERGDSALKSFVPLIVDAGIPVASYYLLSDGFGFSTVAALGWSSVVPALRTVWSLVSSRSVNGLALLILIVNAVGLGLSAVAGDPRLMMAKDSAVSSVVGIVILLSVRANRPLMTTGLKPWVTKGSAAGNAAWDRLMAGSERFRRAERRFSAIWGTALLTECVVKVIGAYTVPVHTMVWLGTVLTVVAILAAIVIAGGSCADPMEKMVRAEVEAEAETVAGRTADPGGAEARSGAPAAAAAGAAN</sequence>
<feature type="region of interest" description="Disordered" evidence="1">
    <location>
        <begin position="248"/>
        <end position="274"/>
    </location>
</feature>
<evidence type="ECO:0000313" key="3">
    <source>
        <dbReference type="EMBL" id="GFE37128.1"/>
    </source>
</evidence>
<protein>
    <recommendedName>
        <fullName evidence="5">AlbD</fullName>
    </recommendedName>
</protein>
<keyword evidence="2" id="KW-1133">Transmembrane helix</keyword>
<dbReference type="EMBL" id="BLIR01000001">
    <property type="protein sequence ID" value="GFE37128.1"/>
    <property type="molecule type" value="Genomic_DNA"/>
</dbReference>
<comment type="caution">
    <text evidence="3">The sequence shown here is derived from an EMBL/GenBank/DDBJ whole genome shotgun (WGS) entry which is preliminary data.</text>
</comment>
<keyword evidence="4" id="KW-1185">Reference proteome</keyword>
<keyword evidence="2" id="KW-0472">Membrane</keyword>